<evidence type="ECO:0000259" key="5">
    <source>
        <dbReference type="Pfam" id="PF23914"/>
    </source>
</evidence>
<dbReference type="PROSITE" id="PS50005">
    <property type="entry name" value="TPR"/>
    <property type="match status" value="2"/>
</dbReference>
<evidence type="ECO:0000259" key="4">
    <source>
        <dbReference type="Pfam" id="PF13435"/>
    </source>
</evidence>
<reference evidence="6" key="1">
    <citation type="submission" date="2018-06" db="EMBL/GenBank/DDBJ databases">
        <authorList>
            <person name="Zhirakovskaya E."/>
        </authorList>
    </citation>
    <scope>NUCLEOTIDE SEQUENCE</scope>
</reference>
<dbReference type="InterPro" id="IPR036280">
    <property type="entry name" value="Multihaem_cyt_sf"/>
</dbReference>
<dbReference type="EMBL" id="UOFS01000032">
    <property type="protein sequence ID" value="VAW97081.1"/>
    <property type="molecule type" value="Genomic_DNA"/>
</dbReference>
<dbReference type="Gene3D" id="1.10.1130.10">
    <property type="entry name" value="Flavocytochrome C3, Chain A"/>
    <property type="match status" value="1"/>
</dbReference>
<dbReference type="InterPro" id="IPR023155">
    <property type="entry name" value="Cyt_c-552/4"/>
</dbReference>
<dbReference type="Pfam" id="PF13435">
    <property type="entry name" value="Cytochrome_C554"/>
    <property type="match status" value="2"/>
</dbReference>
<feature type="domain" description="Cytochrome c-type biogenesis protein H TPR" evidence="5">
    <location>
        <begin position="701"/>
        <end position="805"/>
    </location>
</feature>
<evidence type="ECO:0000256" key="2">
    <source>
        <dbReference type="ARBA" id="ARBA00022803"/>
    </source>
</evidence>
<keyword evidence="3" id="KW-0812">Transmembrane</keyword>
<keyword evidence="3" id="KW-1133">Transmembrane helix</keyword>
<name>A0A3B0ZZ75_9ZZZZ</name>
<dbReference type="SUPFAM" id="SSF48452">
    <property type="entry name" value="TPR-like"/>
    <property type="match status" value="1"/>
</dbReference>
<dbReference type="Gene3D" id="1.25.40.10">
    <property type="entry name" value="Tetratricopeptide repeat domain"/>
    <property type="match status" value="2"/>
</dbReference>
<keyword evidence="2" id="KW-0802">TPR repeat</keyword>
<evidence type="ECO:0000256" key="3">
    <source>
        <dbReference type="SAM" id="Phobius"/>
    </source>
</evidence>
<evidence type="ECO:0000256" key="1">
    <source>
        <dbReference type="ARBA" id="ARBA00022737"/>
    </source>
</evidence>
<accession>A0A3B0ZZ75</accession>
<evidence type="ECO:0000313" key="6">
    <source>
        <dbReference type="EMBL" id="VAW97081.1"/>
    </source>
</evidence>
<feature type="transmembrane region" description="Helical" evidence="3">
    <location>
        <begin position="64"/>
        <end position="83"/>
    </location>
</feature>
<organism evidence="6">
    <name type="scientific">hydrothermal vent metagenome</name>
    <dbReference type="NCBI Taxonomy" id="652676"/>
    <lineage>
        <taxon>unclassified sequences</taxon>
        <taxon>metagenomes</taxon>
        <taxon>ecological metagenomes</taxon>
    </lineage>
</organism>
<protein>
    <submittedName>
        <fullName evidence="6">TPR-repeat-containing protein</fullName>
    </submittedName>
</protein>
<dbReference type="InterPro" id="IPR050498">
    <property type="entry name" value="Ycf3"/>
</dbReference>
<dbReference type="PROSITE" id="PS50293">
    <property type="entry name" value="TPR_REGION"/>
    <property type="match status" value="1"/>
</dbReference>
<keyword evidence="1" id="KW-0677">Repeat</keyword>
<feature type="domain" description="Cytochrome c-552/4" evidence="4">
    <location>
        <begin position="338"/>
        <end position="403"/>
    </location>
</feature>
<feature type="transmembrane region" description="Helical" evidence="3">
    <location>
        <begin position="116"/>
        <end position="136"/>
    </location>
</feature>
<dbReference type="Pfam" id="PF23914">
    <property type="entry name" value="TPR_CcmH_CycH"/>
    <property type="match status" value="1"/>
</dbReference>
<dbReference type="PANTHER" id="PTHR44858:SF1">
    <property type="entry name" value="UDP-N-ACETYLGLUCOSAMINE--PEPTIDE N-ACETYLGLUCOSAMINYLTRANSFERASE SPINDLY-RELATED"/>
    <property type="match status" value="1"/>
</dbReference>
<gene>
    <name evidence="6" type="ORF">MNBD_GAMMA22-228</name>
</gene>
<dbReference type="InterPro" id="IPR056413">
    <property type="entry name" value="TPR_CcmH_CycH"/>
</dbReference>
<dbReference type="InterPro" id="IPR019734">
    <property type="entry name" value="TPR_rpt"/>
</dbReference>
<sequence>MKTLTQSLFIVLSISGLLSYAVPTPTLTTILAILLHSVAGIVFSILLIIIFWRNKKLPITAVKYSILLTTASGIVLLITAVIASYNSVLLSHISISVVSLTLIIFKITFDKSKKKIAAHSITIITIFVTISSIWLLREKMWQQEFYISNSPQLPKIMNNKKNNSQQYFLPSASKTKHRSLMPEQFFLESKLCRHCHQAIYQQWNSSAHHFSSFNNPWYLKTIELLQQTGNTKRSKFCAGCHDPALLFTGKMTKTVKELRNTKAAQVGIACVTCHAMVTINGSIGQGAYTLEYPDLHKLSTSKLPLIKAVRDFVIKLNPEPHRRAFLKPFMRDQSAQFCSSCHKVHLDKDINNYRWLRGFNEYDSWQSSGISGQAAGAFYYPLKNKRCVDCHMPVVSVENKNNSNNTVRSHRFAAANTALAFFNQDQIQLAKIRHFLQNDALTVDIFALNRVIKTTADAIKEHPATNLTAPLNAVTTQVHTGDTINIDVVVRNKNVGHRFPGGTADAFDIWLELLVLDENGVVIAENGKLKNNALDKDAHQFHTLLVDDKGNAINKRNSWQARALIYDNRIPPGTAKVIHYRYTIPQKKLNRLIVQARLHYRKFSQSYTQYVFQEKNILTTSQSQPFYKKQLATNIAKMPIVTLAKDEITLQVLTSPEVNTVPKLKLHTSDWQRWTDYGIGLLLQQDLIAAEIIFKYAQKINPQKASALVNLGRVYLKQADTIQATKAFKQALHLDQKNSQAHLFYAVVLQLEGELQLALKHLQQVLTTYPNDRMVNFRIARIFYLQDDYKTAITYFKQVLMIDPEDVKAHYNLMLCYQALQQPKLARLHQQYYLKLKSDDSSQAIAGRYRTQHSDANRESQAIHFHELHQYFEPVKSSSMAEVDIQ</sequence>
<dbReference type="InterPro" id="IPR011990">
    <property type="entry name" value="TPR-like_helical_dom_sf"/>
</dbReference>
<proteinExistence type="predicted"/>
<keyword evidence="3" id="KW-0472">Membrane</keyword>
<dbReference type="AlphaFoldDB" id="A0A3B0ZZ75"/>
<dbReference type="PANTHER" id="PTHR44858">
    <property type="entry name" value="TETRATRICOPEPTIDE REPEAT PROTEIN 6"/>
    <property type="match status" value="1"/>
</dbReference>
<dbReference type="SUPFAM" id="SSF48695">
    <property type="entry name" value="Multiheme cytochromes"/>
    <property type="match status" value="1"/>
</dbReference>
<feature type="transmembrane region" description="Helical" evidence="3">
    <location>
        <begin position="29"/>
        <end position="52"/>
    </location>
</feature>
<dbReference type="SMART" id="SM00028">
    <property type="entry name" value="TPR"/>
    <property type="match status" value="4"/>
</dbReference>
<feature type="transmembrane region" description="Helical" evidence="3">
    <location>
        <begin position="89"/>
        <end position="109"/>
    </location>
</feature>
<feature type="domain" description="Cytochrome c-552/4" evidence="4">
    <location>
        <begin position="192"/>
        <end position="274"/>
    </location>
</feature>